<dbReference type="AlphaFoldDB" id="A0A834P2Q2"/>
<organism evidence="1 2">
    <name type="scientific">Vespula pensylvanica</name>
    <name type="common">Western yellow jacket</name>
    <name type="synonym">Wasp</name>
    <dbReference type="NCBI Taxonomy" id="30213"/>
    <lineage>
        <taxon>Eukaryota</taxon>
        <taxon>Metazoa</taxon>
        <taxon>Ecdysozoa</taxon>
        <taxon>Arthropoda</taxon>
        <taxon>Hexapoda</taxon>
        <taxon>Insecta</taxon>
        <taxon>Pterygota</taxon>
        <taxon>Neoptera</taxon>
        <taxon>Endopterygota</taxon>
        <taxon>Hymenoptera</taxon>
        <taxon>Apocrita</taxon>
        <taxon>Aculeata</taxon>
        <taxon>Vespoidea</taxon>
        <taxon>Vespidae</taxon>
        <taxon>Vespinae</taxon>
        <taxon>Vespula</taxon>
    </lineage>
</organism>
<dbReference type="Proteomes" id="UP000600918">
    <property type="component" value="Unassembled WGS sequence"/>
</dbReference>
<evidence type="ECO:0000313" key="2">
    <source>
        <dbReference type="Proteomes" id="UP000600918"/>
    </source>
</evidence>
<keyword evidence="2" id="KW-1185">Reference proteome</keyword>
<name>A0A834P2Q2_VESPE</name>
<accession>A0A834P2Q2</accession>
<proteinExistence type="predicted"/>
<sequence>MHRGDRSVKSLTQNESSFSSYRKNVESFHIKQKNGKIRYGKGCLRRVGLGVGRDNGGRGYPAHFGSSSSSCGLPETAAETWKFMVLRPADFRFQPNDPSLEIPRSQHNMIVTHIRGISVRGLALNSQHEDCKPEALGN</sequence>
<dbReference type="EMBL" id="JACSDY010000006">
    <property type="protein sequence ID" value="KAF7425745.1"/>
    <property type="molecule type" value="Genomic_DNA"/>
</dbReference>
<gene>
    <name evidence="1" type="ORF">H0235_008183</name>
</gene>
<protein>
    <submittedName>
        <fullName evidence="1">Uncharacterized protein</fullName>
    </submittedName>
</protein>
<evidence type="ECO:0000313" key="1">
    <source>
        <dbReference type="EMBL" id="KAF7425745.1"/>
    </source>
</evidence>
<reference evidence="1" key="1">
    <citation type="journal article" date="2020" name="G3 (Bethesda)">
        <title>High-Quality Assemblies for Three Invasive Social Wasps from the &lt;i&gt;Vespula&lt;/i&gt; Genus.</title>
        <authorList>
            <person name="Harrop T.W.R."/>
            <person name="Guhlin J."/>
            <person name="McLaughlin G.M."/>
            <person name="Permina E."/>
            <person name="Stockwell P."/>
            <person name="Gilligan J."/>
            <person name="Le Lec M.F."/>
            <person name="Gruber M.A.M."/>
            <person name="Quinn O."/>
            <person name="Lovegrove M."/>
            <person name="Duncan E.J."/>
            <person name="Remnant E.J."/>
            <person name="Van Eeckhoven J."/>
            <person name="Graham B."/>
            <person name="Knapp R.A."/>
            <person name="Langford K.W."/>
            <person name="Kronenberg Z."/>
            <person name="Press M.O."/>
            <person name="Eacker S.M."/>
            <person name="Wilson-Rankin E.E."/>
            <person name="Purcell J."/>
            <person name="Lester P.J."/>
            <person name="Dearden P.K."/>
        </authorList>
    </citation>
    <scope>NUCLEOTIDE SEQUENCE</scope>
    <source>
        <strain evidence="1">Volc-1</strain>
    </source>
</reference>
<comment type="caution">
    <text evidence="1">The sequence shown here is derived from an EMBL/GenBank/DDBJ whole genome shotgun (WGS) entry which is preliminary data.</text>
</comment>